<feature type="region of interest" description="Disordered" evidence="1">
    <location>
        <begin position="47"/>
        <end position="69"/>
    </location>
</feature>
<sequence>MPSVAGIDEAIDIEPDTWALVKPVLWGSSPLAQAVAPKTHRTKFKGRNARVTTIDGRAERERGQREARA</sequence>
<reference evidence="2 3" key="1">
    <citation type="submission" date="2022-11" db="EMBL/GenBank/DDBJ databases">
        <title>Minimal conservation of predation-associated metabolite biosynthetic gene clusters underscores biosynthetic potential of Myxococcota including descriptions for ten novel species: Archangium lansinium sp. nov., Myxococcus landrumus sp. nov., Nannocystis bai.</title>
        <authorList>
            <person name="Ahearne A."/>
            <person name="Stevens C."/>
            <person name="Dowd S."/>
        </authorList>
    </citation>
    <scope>NUCLEOTIDE SEQUENCE [LARGE SCALE GENOMIC DNA]</scope>
    <source>
        <strain evidence="2 3">BB15-2</strain>
    </source>
</reference>
<evidence type="ECO:0000256" key="1">
    <source>
        <dbReference type="SAM" id="MobiDB-lite"/>
    </source>
</evidence>
<evidence type="ECO:0008006" key="4">
    <source>
        <dbReference type="Google" id="ProtNLM"/>
    </source>
</evidence>
<dbReference type="EMBL" id="JAQNDL010000001">
    <property type="protein sequence ID" value="MDC0717457.1"/>
    <property type="molecule type" value="Genomic_DNA"/>
</dbReference>
<feature type="compositionally biased region" description="Basic and acidic residues" evidence="1">
    <location>
        <begin position="56"/>
        <end position="69"/>
    </location>
</feature>
<gene>
    <name evidence="2" type="ORF">POL25_11170</name>
</gene>
<evidence type="ECO:0000313" key="2">
    <source>
        <dbReference type="EMBL" id="MDC0717457.1"/>
    </source>
</evidence>
<dbReference type="RefSeq" id="WP_272085944.1">
    <property type="nucleotide sequence ID" value="NZ_JAQNDL010000001.1"/>
</dbReference>
<evidence type="ECO:0000313" key="3">
    <source>
        <dbReference type="Proteomes" id="UP001221686"/>
    </source>
</evidence>
<protein>
    <recommendedName>
        <fullName evidence="4">Transposase</fullName>
    </recommendedName>
</protein>
<comment type="caution">
    <text evidence="2">The sequence shown here is derived from an EMBL/GenBank/DDBJ whole genome shotgun (WGS) entry which is preliminary data.</text>
</comment>
<dbReference type="Proteomes" id="UP001221686">
    <property type="component" value="Unassembled WGS sequence"/>
</dbReference>
<accession>A0ABT5DUY8</accession>
<keyword evidence="3" id="KW-1185">Reference proteome</keyword>
<proteinExistence type="predicted"/>
<organism evidence="2 3">
    <name type="scientific">Nannocystis bainbridge</name>
    <dbReference type="NCBI Taxonomy" id="2995303"/>
    <lineage>
        <taxon>Bacteria</taxon>
        <taxon>Pseudomonadati</taxon>
        <taxon>Myxococcota</taxon>
        <taxon>Polyangia</taxon>
        <taxon>Nannocystales</taxon>
        <taxon>Nannocystaceae</taxon>
        <taxon>Nannocystis</taxon>
    </lineage>
</organism>
<name>A0ABT5DUY8_9BACT</name>